<evidence type="ECO:0000259" key="1">
    <source>
        <dbReference type="SMART" id="SM01058"/>
    </source>
</evidence>
<dbReference type="Proteomes" id="UP000284779">
    <property type="component" value="Unassembled WGS sequence"/>
</dbReference>
<dbReference type="RefSeq" id="WP_117969292.1">
    <property type="nucleotide sequence ID" value="NZ_CATWJF010000004.1"/>
</dbReference>
<dbReference type="EMBL" id="QSFD01000001">
    <property type="protein sequence ID" value="RHA20783.1"/>
    <property type="molecule type" value="Genomic_DNA"/>
</dbReference>
<keyword evidence="3" id="KW-1185">Reference proteome</keyword>
<evidence type="ECO:0000313" key="3">
    <source>
        <dbReference type="Proteomes" id="UP000284779"/>
    </source>
</evidence>
<dbReference type="InterPro" id="IPR048792">
    <property type="entry name" value="CarD_C"/>
</dbReference>
<sequence length="172" mass="20206">MFNKGEYIVHGRKGVCKVEDITHLDIDGADKKSLYYVLIPMKNQDSKVFYPTDNDKIPMRTIHTKDQVEEIVEHINEIEPIWIDNERQREYKYKEVIGSCDCKQLIGIIKTLHKRGRSRLAHGKKITYVDEKYLREAKEVLYDEFSLALDMDKPQVENYIINNINESDKAAE</sequence>
<comment type="caution">
    <text evidence="2">The sequence shown here is derived from an EMBL/GenBank/DDBJ whole genome shotgun (WGS) entry which is preliminary data.</text>
</comment>
<dbReference type="Pfam" id="PF02559">
    <property type="entry name" value="CarD_TRCF_RID"/>
    <property type="match status" value="1"/>
</dbReference>
<dbReference type="AlphaFoldDB" id="A0A413RDD2"/>
<dbReference type="InterPro" id="IPR036101">
    <property type="entry name" value="CarD-like/TRCF_RID_sf"/>
</dbReference>
<dbReference type="Pfam" id="PF21095">
    <property type="entry name" value="CarD_C"/>
    <property type="match status" value="1"/>
</dbReference>
<gene>
    <name evidence="2" type="ORF">DW944_01030</name>
</gene>
<accession>A0A413RDD2</accession>
<dbReference type="InterPro" id="IPR042215">
    <property type="entry name" value="CarD-like_C"/>
</dbReference>
<organism evidence="2 3">
    <name type="scientific">Eubacterium ventriosum</name>
    <dbReference type="NCBI Taxonomy" id="39496"/>
    <lineage>
        <taxon>Bacteria</taxon>
        <taxon>Bacillati</taxon>
        <taxon>Bacillota</taxon>
        <taxon>Clostridia</taxon>
        <taxon>Eubacteriales</taxon>
        <taxon>Eubacteriaceae</taxon>
        <taxon>Eubacterium</taxon>
    </lineage>
</organism>
<name>A0A413RDD2_9FIRM</name>
<dbReference type="InterPro" id="IPR003711">
    <property type="entry name" value="CarD-like/TRCF_RID"/>
</dbReference>
<feature type="domain" description="CarD-like/TRCF RNAP-interacting" evidence="1">
    <location>
        <begin position="1"/>
        <end position="113"/>
    </location>
</feature>
<dbReference type="PANTHER" id="PTHR38447">
    <property type="entry name" value="TRANSCRIPTION FACTOR YDEB-RELATED"/>
    <property type="match status" value="1"/>
</dbReference>
<dbReference type="GO" id="GO:0009303">
    <property type="term" value="P:rRNA transcription"/>
    <property type="evidence" value="ECO:0007669"/>
    <property type="project" value="TreeGrafter"/>
</dbReference>
<dbReference type="SMART" id="SM01058">
    <property type="entry name" value="CarD_TRCF"/>
    <property type="match status" value="1"/>
</dbReference>
<reference evidence="2 3" key="1">
    <citation type="submission" date="2018-08" db="EMBL/GenBank/DDBJ databases">
        <title>A genome reference for cultivated species of the human gut microbiota.</title>
        <authorList>
            <person name="Zou Y."/>
            <person name="Xue W."/>
            <person name="Luo G."/>
        </authorList>
    </citation>
    <scope>NUCLEOTIDE SEQUENCE [LARGE SCALE GENOMIC DNA]</scope>
    <source>
        <strain evidence="2 3">AM44-11BH</strain>
    </source>
</reference>
<dbReference type="SUPFAM" id="SSF141259">
    <property type="entry name" value="CarD-like"/>
    <property type="match status" value="1"/>
</dbReference>
<evidence type="ECO:0000313" key="2">
    <source>
        <dbReference type="EMBL" id="RHA20783.1"/>
    </source>
</evidence>
<dbReference type="Gene3D" id="1.20.58.1290">
    <property type="entry name" value="CarD-like, C-terminal domain"/>
    <property type="match status" value="1"/>
</dbReference>
<proteinExistence type="predicted"/>
<dbReference type="PANTHER" id="PTHR38447:SF1">
    <property type="entry name" value="RNA POLYMERASE-BINDING TRANSCRIPTION FACTOR CARD"/>
    <property type="match status" value="1"/>
</dbReference>
<dbReference type="Gene3D" id="2.40.10.170">
    <property type="match status" value="1"/>
</dbReference>
<dbReference type="InterPro" id="IPR052531">
    <property type="entry name" value="CarD-like_regulator"/>
</dbReference>
<protein>
    <submittedName>
        <fullName evidence="2">CarD family transcriptional regulator</fullName>
    </submittedName>
</protein>